<evidence type="ECO:0000313" key="4">
    <source>
        <dbReference type="Proteomes" id="UP001222325"/>
    </source>
</evidence>
<reference evidence="3" key="1">
    <citation type="submission" date="2023-03" db="EMBL/GenBank/DDBJ databases">
        <title>Massive genome expansion in bonnet fungi (Mycena s.s.) driven by repeated elements and novel gene families across ecological guilds.</title>
        <authorList>
            <consortium name="Lawrence Berkeley National Laboratory"/>
            <person name="Harder C.B."/>
            <person name="Miyauchi S."/>
            <person name="Viragh M."/>
            <person name="Kuo A."/>
            <person name="Thoen E."/>
            <person name="Andreopoulos B."/>
            <person name="Lu D."/>
            <person name="Skrede I."/>
            <person name="Drula E."/>
            <person name="Henrissat B."/>
            <person name="Morin E."/>
            <person name="Kohler A."/>
            <person name="Barry K."/>
            <person name="LaButti K."/>
            <person name="Morin E."/>
            <person name="Salamov A."/>
            <person name="Lipzen A."/>
            <person name="Mereny Z."/>
            <person name="Hegedus B."/>
            <person name="Baldrian P."/>
            <person name="Stursova M."/>
            <person name="Weitz H."/>
            <person name="Taylor A."/>
            <person name="Grigoriev I.V."/>
            <person name="Nagy L.G."/>
            <person name="Martin F."/>
            <person name="Kauserud H."/>
        </authorList>
    </citation>
    <scope>NUCLEOTIDE SEQUENCE</scope>
    <source>
        <strain evidence="3">CBHHK173m</strain>
    </source>
</reference>
<keyword evidence="2" id="KW-0472">Membrane</keyword>
<sequence length="153" mass="15759">MGGGGSDSSGGVLTGAALMLSVYSTGVWLNQLPPRPSPRKSADRRARHARVERDSGESAVAFGGAASGTSGMAACDLRGGFSRRSALARRIARRRIAAARTWQGEWVAASATSARDDAGRTCVAFCARSAHRDGAAGRVMQTCHRDGCAAGHG</sequence>
<comment type="caution">
    <text evidence="3">The sequence shown here is derived from an EMBL/GenBank/DDBJ whole genome shotgun (WGS) entry which is preliminary data.</text>
</comment>
<dbReference type="AlphaFoldDB" id="A0AAD6U9U3"/>
<gene>
    <name evidence="3" type="ORF">B0H15DRAFT_155233</name>
</gene>
<feature type="compositionally biased region" description="Basic and acidic residues" evidence="1">
    <location>
        <begin position="40"/>
        <end position="56"/>
    </location>
</feature>
<organism evidence="3 4">
    <name type="scientific">Mycena belliarum</name>
    <dbReference type="NCBI Taxonomy" id="1033014"/>
    <lineage>
        <taxon>Eukaryota</taxon>
        <taxon>Fungi</taxon>
        <taxon>Dikarya</taxon>
        <taxon>Basidiomycota</taxon>
        <taxon>Agaricomycotina</taxon>
        <taxon>Agaricomycetes</taxon>
        <taxon>Agaricomycetidae</taxon>
        <taxon>Agaricales</taxon>
        <taxon>Marasmiineae</taxon>
        <taxon>Mycenaceae</taxon>
        <taxon>Mycena</taxon>
    </lineage>
</organism>
<proteinExistence type="predicted"/>
<keyword evidence="2" id="KW-0812">Transmembrane</keyword>
<protein>
    <submittedName>
        <fullName evidence="3">Uncharacterized protein</fullName>
    </submittedName>
</protein>
<evidence type="ECO:0000256" key="1">
    <source>
        <dbReference type="SAM" id="MobiDB-lite"/>
    </source>
</evidence>
<dbReference type="EMBL" id="JARJCN010000016">
    <property type="protein sequence ID" value="KAJ7093278.1"/>
    <property type="molecule type" value="Genomic_DNA"/>
</dbReference>
<accession>A0AAD6U9U3</accession>
<feature type="transmembrane region" description="Helical" evidence="2">
    <location>
        <begin position="12"/>
        <end position="30"/>
    </location>
</feature>
<evidence type="ECO:0000313" key="3">
    <source>
        <dbReference type="EMBL" id="KAJ7093278.1"/>
    </source>
</evidence>
<feature type="region of interest" description="Disordered" evidence="1">
    <location>
        <begin position="31"/>
        <end position="63"/>
    </location>
</feature>
<keyword evidence="4" id="KW-1185">Reference proteome</keyword>
<dbReference type="Proteomes" id="UP001222325">
    <property type="component" value="Unassembled WGS sequence"/>
</dbReference>
<keyword evidence="2" id="KW-1133">Transmembrane helix</keyword>
<name>A0AAD6U9U3_9AGAR</name>
<evidence type="ECO:0000256" key="2">
    <source>
        <dbReference type="SAM" id="Phobius"/>
    </source>
</evidence>